<dbReference type="InterPro" id="IPR050902">
    <property type="entry name" value="ABC_Transporter_SBP"/>
</dbReference>
<evidence type="ECO:0000313" key="6">
    <source>
        <dbReference type="Proteomes" id="UP000823485"/>
    </source>
</evidence>
<dbReference type="RefSeq" id="WP_077114512.1">
    <property type="nucleotide sequence ID" value="NZ_JAFBFH010000017.1"/>
</dbReference>
<dbReference type="PROSITE" id="PS50983">
    <property type="entry name" value="FE_B12_PBP"/>
    <property type="match status" value="1"/>
</dbReference>
<accession>A0ABS2R7M7</accession>
<feature type="chain" id="PRO_5045048470" evidence="3">
    <location>
        <begin position="26"/>
        <end position="309"/>
    </location>
</feature>
<dbReference type="Gene3D" id="3.40.50.1980">
    <property type="entry name" value="Nitrogenase molybdenum iron protein domain"/>
    <property type="match status" value="2"/>
</dbReference>
<dbReference type="Proteomes" id="UP000823485">
    <property type="component" value="Unassembled WGS sequence"/>
</dbReference>
<dbReference type="InterPro" id="IPR002491">
    <property type="entry name" value="ABC_transptr_periplasmic_BD"/>
</dbReference>
<reference evidence="5 6" key="1">
    <citation type="submission" date="2021-01" db="EMBL/GenBank/DDBJ databases">
        <title>Genomic Encyclopedia of Type Strains, Phase IV (KMG-IV): sequencing the most valuable type-strain genomes for metagenomic binning, comparative biology and taxonomic classification.</title>
        <authorList>
            <person name="Goeker M."/>
        </authorList>
    </citation>
    <scope>NUCLEOTIDE SEQUENCE [LARGE SCALE GENOMIC DNA]</scope>
    <source>
        <strain evidence="5 6">DSM 105453</strain>
    </source>
</reference>
<evidence type="ECO:0000313" key="5">
    <source>
        <dbReference type="EMBL" id="MBM7715660.1"/>
    </source>
</evidence>
<feature type="signal peptide" evidence="3">
    <location>
        <begin position="1"/>
        <end position="25"/>
    </location>
</feature>
<dbReference type="EMBL" id="JAFBFH010000017">
    <property type="protein sequence ID" value="MBM7715660.1"/>
    <property type="molecule type" value="Genomic_DNA"/>
</dbReference>
<sequence>MKQAKLLGWLSAIILAFFLSACQNADNKGNKSAEADQPYTVTDDTGKEVTFEKAPKTVVSLEPSNTEILFALDSGDKVIGATDLDQYPEEAKEIERVSDSVHINTEKIIDLDPGVVFAPTTADEGALKTLEDAEIPVFVIQSPSSFEDVFGDIEQISEVMNVKEKGETLIKDIQSQIAEVEKKVKTIENPKTVYVEMIPAPEMYTVGKNTLQDMILQKAGVKNTFGDQVGLINVTAEEVAKQNPEIIVTTGLHENPIKEIQERKGWENINAIQNDEVYLVDNDLMGRSGPRIGEAVELVAKTAYPELFQ</sequence>
<protein>
    <submittedName>
        <fullName evidence="5">Iron complex transport system substrate-binding protein</fullName>
    </submittedName>
</protein>
<keyword evidence="2 3" id="KW-0732">Signal</keyword>
<dbReference type="CDD" id="cd01143">
    <property type="entry name" value="YvrC"/>
    <property type="match status" value="1"/>
</dbReference>
<gene>
    <name evidence="5" type="ORF">JOC94_002649</name>
</gene>
<evidence type="ECO:0000256" key="2">
    <source>
        <dbReference type="ARBA" id="ARBA00022729"/>
    </source>
</evidence>
<evidence type="ECO:0000259" key="4">
    <source>
        <dbReference type="PROSITE" id="PS50983"/>
    </source>
</evidence>
<dbReference type="SUPFAM" id="SSF53807">
    <property type="entry name" value="Helical backbone' metal receptor"/>
    <property type="match status" value="1"/>
</dbReference>
<keyword evidence="6" id="KW-1185">Reference proteome</keyword>
<comment type="caution">
    <text evidence="5">The sequence shown here is derived from an EMBL/GenBank/DDBJ whole genome shotgun (WGS) entry which is preliminary data.</text>
</comment>
<feature type="domain" description="Fe/B12 periplasmic-binding" evidence="4">
    <location>
        <begin position="57"/>
        <end position="309"/>
    </location>
</feature>
<comment type="similarity">
    <text evidence="1">Belongs to the bacterial solute-binding protein 8 family.</text>
</comment>
<dbReference type="InterPro" id="IPR054828">
    <property type="entry name" value="Vit_B12_bind_prot"/>
</dbReference>
<organism evidence="5 6">
    <name type="scientific">Siminovitchia thermophila</name>
    <dbReference type="NCBI Taxonomy" id="1245522"/>
    <lineage>
        <taxon>Bacteria</taxon>
        <taxon>Bacillati</taxon>
        <taxon>Bacillota</taxon>
        <taxon>Bacilli</taxon>
        <taxon>Bacillales</taxon>
        <taxon>Bacillaceae</taxon>
        <taxon>Siminovitchia</taxon>
    </lineage>
</organism>
<evidence type="ECO:0000256" key="1">
    <source>
        <dbReference type="ARBA" id="ARBA00008814"/>
    </source>
</evidence>
<name>A0ABS2R7M7_9BACI</name>
<dbReference type="PANTHER" id="PTHR30535:SF34">
    <property type="entry name" value="MOLYBDATE-BINDING PROTEIN MOLA"/>
    <property type="match status" value="1"/>
</dbReference>
<proteinExistence type="inferred from homology"/>
<dbReference type="NCBIfam" id="NF038402">
    <property type="entry name" value="TroA_like"/>
    <property type="match status" value="1"/>
</dbReference>
<evidence type="ECO:0000256" key="3">
    <source>
        <dbReference type="SAM" id="SignalP"/>
    </source>
</evidence>
<dbReference type="PROSITE" id="PS51257">
    <property type="entry name" value="PROKAR_LIPOPROTEIN"/>
    <property type="match status" value="1"/>
</dbReference>
<dbReference type="Pfam" id="PF01497">
    <property type="entry name" value="Peripla_BP_2"/>
    <property type="match status" value="1"/>
</dbReference>
<dbReference type="PANTHER" id="PTHR30535">
    <property type="entry name" value="VITAMIN B12-BINDING PROTEIN"/>
    <property type="match status" value="1"/>
</dbReference>